<evidence type="ECO:0000259" key="7">
    <source>
        <dbReference type="PROSITE" id="PS50983"/>
    </source>
</evidence>
<dbReference type="InterPro" id="IPR002491">
    <property type="entry name" value="ABC_transptr_periplasmic_BD"/>
</dbReference>
<name>A0A850ER16_9BACL</name>
<evidence type="ECO:0000256" key="3">
    <source>
        <dbReference type="ARBA" id="ARBA00022448"/>
    </source>
</evidence>
<evidence type="ECO:0000313" key="8">
    <source>
        <dbReference type="EMBL" id="NUU61977.1"/>
    </source>
</evidence>
<dbReference type="GO" id="GO:1901678">
    <property type="term" value="P:iron coordination entity transport"/>
    <property type="evidence" value="ECO:0007669"/>
    <property type="project" value="UniProtKB-ARBA"/>
</dbReference>
<sequence length="339" mass="36994">MFYIKKFQLATVVLLLSVALYGCSNTDPASTAAKETAAQTEATSSAVPEASPETTNSSTENAPRTVKDDLGNNVVIPANPQRIVAPYLEDALLALGVKPVAQWSAGDLLLKYLQPQLQDVPKLDFVSLDPEAVLSFTPDLFIVPFAVRVQDGAYDKYAKVAPTYVFQDATKDWRKTLLTLGDLLNRATQAKEALQAYDSKIADIKSALQNQTAGKSAAIMLISDKSFSLMQENTYSGKVIYDGLGLEVPPGAQGNDWKDISLESLPELKADYIFLMQVDGADPLKNQQLASIYDTSVWKNLEAVKAGHVFSVDRDYWINTGLNANLKVAEDVQNLLNRP</sequence>
<protein>
    <submittedName>
        <fullName evidence="8">ABC transporter substrate-binding protein</fullName>
    </submittedName>
</protein>
<evidence type="ECO:0000256" key="1">
    <source>
        <dbReference type="ARBA" id="ARBA00004196"/>
    </source>
</evidence>
<evidence type="ECO:0000313" key="9">
    <source>
        <dbReference type="Proteomes" id="UP000564806"/>
    </source>
</evidence>
<feature type="chain" id="PRO_5039430611" evidence="6">
    <location>
        <begin position="30"/>
        <end position="339"/>
    </location>
</feature>
<evidence type="ECO:0000256" key="4">
    <source>
        <dbReference type="ARBA" id="ARBA00022729"/>
    </source>
</evidence>
<dbReference type="SUPFAM" id="SSF53807">
    <property type="entry name" value="Helical backbone' metal receptor"/>
    <property type="match status" value="1"/>
</dbReference>
<dbReference type="GO" id="GO:0030288">
    <property type="term" value="C:outer membrane-bounded periplasmic space"/>
    <property type="evidence" value="ECO:0007669"/>
    <property type="project" value="TreeGrafter"/>
</dbReference>
<evidence type="ECO:0000256" key="5">
    <source>
        <dbReference type="SAM" id="MobiDB-lite"/>
    </source>
</evidence>
<accession>A0A850ER16</accession>
<gene>
    <name evidence="8" type="ORF">HPT30_16655</name>
</gene>
<organism evidence="8 9">
    <name type="scientific">Paenibacillus agri</name>
    <dbReference type="NCBI Taxonomy" id="2744309"/>
    <lineage>
        <taxon>Bacteria</taxon>
        <taxon>Bacillati</taxon>
        <taxon>Bacillota</taxon>
        <taxon>Bacilli</taxon>
        <taxon>Bacillales</taxon>
        <taxon>Paenibacillaceae</taxon>
        <taxon>Paenibacillus</taxon>
    </lineage>
</organism>
<feature type="signal peptide" evidence="6">
    <location>
        <begin position="1"/>
        <end position="29"/>
    </location>
</feature>
<evidence type="ECO:0000256" key="6">
    <source>
        <dbReference type="SAM" id="SignalP"/>
    </source>
</evidence>
<dbReference type="EMBL" id="JABWCS010000212">
    <property type="protein sequence ID" value="NUU61977.1"/>
    <property type="molecule type" value="Genomic_DNA"/>
</dbReference>
<dbReference type="PANTHER" id="PTHR30532">
    <property type="entry name" value="IRON III DICITRATE-BINDING PERIPLASMIC PROTEIN"/>
    <property type="match status" value="1"/>
</dbReference>
<comment type="subcellular location">
    <subcellularLocation>
        <location evidence="1">Cell envelope</location>
    </subcellularLocation>
</comment>
<dbReference type="InterPro" id="IPR051313">
    <property type="entry name" value="Bact_iron-sidero_bind"/>
</dbReference>
<dbReference type="RefSeq" id="WP_175372479.1">
    <property type="nucleotide sequence ID" value="NZ_JABWCS010000212.1"/>
</dbReference>
<dbReference type="Pfam" id="PF01497">
    <property type="entry name" value="Peripla_BP_2"/>
    <property type="match status" value="1"/>
</dbReference>
<dbReference type="PROSITE" id="PS51257">
    <property type="entry name" value="PROKAR_LIPOPROTEIN"/>
    <property type="match status" value="1"/>
</dbReference>
<keyword evidence="4 6" id="KW-0732">Signal</keyword>
<keyword evidence="9" id="KW-1185">Reference proteome</keyword>
<dbReference type="PANTHER" id="PTHR30532:SF29">
    <property type="entry name" value="FE(3+) DICITRATE-BINDING PERIPLASMIC PROTEIN"/>
    <property type="match status" value="1"/>
</dbReference>
<dbReference type="PROSITE" id="PS50983">
    <property type="entry name" value="FE_B12_PBP"/>
    <property type="match status" value="1"/>
</dbReference>
<evidence type="ECO:0000256" key="2">
    <source>
        <dbReference type="ARBA" id="ARBA00008814"/>
    </source>
</evidence>
<dbReference type="Gene3D" id="3.40.50.1980">
    <property type="entry name" value="Nitrogenase molybdenum iron protein domain"/>
    <property type="match status" value="2"/>
</dbReference>
<keyword evidence="3" id="KW-0813">Transport</keyword>
<feature type="compositionally biased region" description="Low complexity" evidence="5">
    <location>
        <begin position="32"/>
        <end position="46"/>
    </location>
</feature>
<comment type="caution">
    <text evidence="8">The sequence shown here is derived from an EMBL/GenBank/DDBJ whole genome shotgun (WGS) entry which is preliminary data.</text>
</comment>
<feature type="compositionally biased region" description="Polar residues" evidence="5">
    <location>
        <begin position="52"/>
        <end position="62"/>
    </location>
</feature>
<reference evidence="8" key="1">
    <citation type="submission" date="2020-06" db="EMBL/GenBank/DDBJ databases">
        <title>Paenibacillus sp. nov., isolated from soil.</title>
        <authorList>
            <person name="Seo Y.L."/>
        </authorList>
    </citation>
    <scope>NUCLEOTIDE SEQUENCE [LARGE SCALE GENOMIC DNA]</scope>
    <source>
        <strain evidence="8">JW14</strain>
    </source>
</reference>
<feature type="domain" description="Fe/B12 periplasmic-binding" evidence="7">
    <location>
        <begin position="80"/>
        <end position="339"/>
    </location>
</feature>
<feature type="region of interest" description="Disordered" evidence="5">
    <location>
        <begin position="32"/>
        <end position="68"/>
    </location>
</feature>
<dbReference type="Proteomes" id="UP000564806">
    <property type="component" value="Unassembled WGS sequence"/>
</dbReference>
<dbReference type="AlphaFoldDB" id="A0A850ER16"/>
<proteinExistence type="inferred from homology"/>
<comment type="similarity">
    <text evidence="2">Belongs to the bacterial solute-binding protein 8 family.</text>
</comment>